<comment type="cofactor">
    <cofactor evidence="1">
        <name>Mg(2+)</name>
        <dbReference type="ChEBI" id="CHEBI:18420"/>
    </cofactor>
</comment>
<evidence type="ECO:0000259" key="4">
    <source>
        <dbReference type="PROSITE" id="PS51462"/>
    </source>
</evidence>
<comment type="caution">
    <text evidence="5">The sequence shown here is derived from an EMBL/GenBank/DDBJ whole genome shotgun (WGS) entry which is preliminary data.</text>
</comment>
<evidence type="ECO:0000313" key="6">
    <source>
        <dbReference type="Proteomes" id="UP000230405"/>
    </source>
</evidence>
<gene>
    <name evidence="5" type="ORF">COX77_03825</name>
</gene>
<dbReference type="PROSITE" id="PS51462">
    <property type="entry name" value="NUDIX"/>
    <property type="match status" value="1"/>
</dbReference>
<dbReference type="PRINTS" id="PR00502">
    <property type="entry name" value="NUDIXFAMILY"/>
</dbReference>
<organism evidence="5 6">
    <name type="scientific">Candidatus Komeilibacteria bacterium CG_4_10_14_0_2_um_filter_37_10</name>
    <dbReference type="NCBI Taxonomy" id="1974470"/>
    <lineage>
        <taxon>Bacteria</taxon>
        <taxon>Candidatus Komeiliibacteriota</taxon>
    </lineage>
</organism>
<dbReference type="PROSITE" id="PS00893">
    <property type="entry name" value="NUDIX_BOX"/>
    <property type="match status" value="1"/>
</dbReference>
<dbReference type="SUPFAM" id="SSF55811">
    <property type="entry name" value="Nudix"/>
    <property type="match status" value="1"/>
</dbReference>
<dbReference type="InterPro" id="IPR020084">
    <property type="entry name" value="NUDIX_hydrolase_CS"/>
</dbReference>
<dbReference type="EMBL" id="PFPO01000073">
    <property type="protein sequence ID" value="PIZ98630.1"/>
    <property type="molecule type" value="Genomic_DNA"/>
</dbReference>
<dbReference type="Proteomes" id="UP000230405">
    <property type="component" value="Unassembled WGS sequence"/>
</dbReference>
<name>A0A2M7VDT1_9BACT</name>
<dbReference type="Pfam" id="PF00293">
    <property type="entry name" value="NUDIX"/>
    <property type="match status" value="1"/>
</dbReference>
<reference evidence="6" key="1">
    <citation type="submission" date="2017-09" db="EMBL/GenBank/DDBJ databases">
        <title>Depth-based differentiation of microbial function through sediment-hosted aquifers and enrichment of novel symbionts in the deep terrestrial subsurface.</title>
        <authorList>
            <person name="Probst A.J."/>
            <person name="Ladd B."/>
            <person name="Jarett J.K."/>
            <person name="Geller-Mcgrath D.E."/>
            <person name="Sieber C.M.K."/>
            <person name="Emerson J.B."/>
            <person name="Anantharaman K."/>
            <person name="Thomas B.C."/>
            <person name="Malmstrom R."/>
            <person name="Stieglmeier M."/>
            <person name="Klingl A."/>
            <person name="Woyke T."/>
            <person name="Ryan C.M."/>
            <person name="Banfield J.F."/>
        </authorList>
    </citation>
    <scope>NUCLEOTIDE SEQUENCE [LARGE SCALE GENOMIC DNA]</scope>
</reference>
<dbReference type="InterPro" id="IPR020476">
    <property type="entry name" value="Nudix_hydrolase"/>
</dbReference>
<accession>A0A2M7VDT1</accession>
<dbReference type="GO" id="GO:0016787">
    <property type="term" value="F:hydrolase activity"/>
    <property type="evidence" value="ECO:0007669"/>
    <property type="project" value="UniProtKB-KW"/>
</dbReference>
<feature type="domain" description="Nudix hydrolase" evidence="4">
    <location>
        <begin position="11"/>
        <end position="136"/>
    </location>
</feature>
<dbReference type="PANTHER" id="PTHR43046:SF14">
    <property type="entry name" value="MUTT_NUDIX FAMILY PROTEIN"/>
    <property type="match status" value="1"/>
</dbReference>
<proteinExistence type="inferred from homology"/>
<dbReference type="InterPro" id="IPR015797">
    <property type="entry name" value="NUDIX_hydrolase-like_dom_sf"/>
</dbReference>
<keyword evidence="2 3" id="KW-0378">Hydrolase</keyword>
<dbReference type="InterPro" id="IPR000086">
    <property type="entry name" value="NUDIX_hydrolase_dom"/>
</dbReference>
<evidence type="ECO:0000313" key="5">
    <source>
        <dbReference type="EMBL" id="PIZ98630.1"/>
    </source>
</evidence>
<dbReference type="PANTHER" id="PTHR43046">
    <property type="entry name" value="GDP-MANNOSE MANNOSYL HYDROLASE"/>
    <property type="match status" value="1"/>
</dbReference>
<evidence type="ECO:0000256" key="1">
    <source>
        <dbReference type="ARBA" id="ARBA00001946"/>
    </source>
</evidence>
<protein>
    <recommendedName>
        <fullName evidence="4">Nudix hydrolase domain-containing protein</fullName>
    </recommendedName>
</protein>
<dbReference type="Gene3D" id="3.90.79.10">
    <property type="entry name" value="Nucleoside Triphosphate Pyrophosphohydrolase"/>
    <property type="match status" value="1"/>
</dbReference>
<dbReference type="AlphaFoldDB" id="A0A2M7VDT1"/>
<evidence type="ECO:0000256" key="3">
    <source>
        <dbReference type="RuleBase" id="RU003476"/>
    </source>
</evidence>
<evidence type="ECO:0000256" key="2">
    <source>
        <dbReference type="ARBA" id="ARBA00022801"/>
    </source>
</evidence>
<sequence>MANDYYQNLPTKRMSALALYYNEQKDILIVKPNYADYWLLPGGVIEKDESPLQAIQREIQEEIGLEQQDFKLVVVDYVATDEHSESIKFLFIGGDLAVDKIKLDNKELSEFKYVKLDKALMLLHKNIAQRIETYFQEQKEFLYIENGQLI</sequence>
<comment type="similarity">
    <text evidence="3">Belongs to the Nudix hydrolase family.</text>
</comment>